<protein>
    <recommendedName>
        <fullName evidence="4">Glycosyltransferase</fullName>
        <ecNumber evidence="4">2.4.1.-</ecNumber>
    </recommendedName>
</protein>
<name>A0AAW2CML5_9ROSI</name>
<dbReference type="SUPFAM" id="SSF53756">
    <property type="entry name" value="UDP-Glycosyltransferase/glycogen phosphorylase"/>
    <property type="match status" value="1"/>
</dbReference>
<keyword evidence="3" id="KW-0328">Glycosyltransferase</keyword>
<evidence type="ECO:0000313" key="5">
    <source>
        <dbReference type="EMBL" id="KAK9998748.1"/>
    </source>
</evidence>
<dbReference type="PANTHER" id="PTHR11926">
    <property type="entry name" value="GLUCOSYL/GLUCURONOSYL TRANSFERASES"/>
    <property type="match status" value="1"/>
</dbReference>
<dbReference type="InterPro" id="IPR002213">
    <property type="entry name" value="UDP_glucos_trans"/>
</dbReference>
<dbReference type="InterPro" id="IPR035595">
    <property type="entry name" value="UDP_glycos_trans_CS"/>
</dbReference>
<dbReference type="PANTHER" id="PTHR11926:SF1374">
    <property type="entry name" value="UDP-GLYCOSYLTRANSFERASE 76F1-RELATED"/>
    <property type="match status" value="1"/>
</dbReference>
<evidence type="ECO:0000256" key="1">
    <source>
        <dbReference type="ARBA" id="ARBA00009995"/>
    </source>
</evidence>
<proteinExistence type="inferred from homology"/>
<gene>
    <name evidence="5" type="ORF">SO802_018351</name>
</gene>
<dbReference type="FunFam" id="3.40.50.2000:FF:000120">
    <property type="entry name" value="UDP-glycosyltransferase 76C1"/>
    <property type="match status" value="1"/>
</dbReference>
<dbReference type="GO" id="GO:0080044">
    <property type="term" value="F:quercetin 7-O-glucosyltransferase activity"/>
    <property type="evidence" value="ECO:0007669"/>
    <property type="project" value="TreeGrafter"/>
</dbReference>
<comment type="similarity">
    <text evidence="1 3">Belongs to the UDP-glycosyltransferase family.</text>
</comment>
<reference evidence="5 6" key="1">
    <citation type="submission" date="2024-01" db="EMBL/GenBank/DDBJ databases">
        <title>A telomere-to-telomere, gap-free genome of sweet tea (Lithocarpus litseifolius).</title>
        <authorList>
            <person name="Zhou J."/>
        </authorList>
    </citation>
    <scope>NUCLEOTIDE SEQUENCE [LARGE SCALE GENOMIC DNA]</scope>
    <source>
        <strain evidence="5">Zhou-2022a</strain>
        <tissue evidence="5">Leaf</tissue>
    </source>
</reference>
<organism evidence="5 6">
    <name type="scientific">Lithocarpus litseifolius</name>
    <dbReference type="NCBI Taxonomy" id="425828"/>
    <lineage>
        <taxon>Eukaryota</taxon>
        <taxon>Viridiplantae</taxon>
        <taxon>Streptophyta</taxon>
        <taxon>Embryophyta</taxon>
        <taxon>Tracheophyta</taxon>
        <taxon>Spermatophyta</taxon>
        <taxon>Magnoliopsida</taxon>
        <taxon>eudicotyledons</taxon>
        <taxon>Gunneridae</taxon>
        <taxon>Pentapetalae</taxon>
        <taxon>rosids</taxon>
        <taxon>fabids</taxon>
        <taxon>Fagales</taxon>
        <taxon>Fagaceae</taxon>
        <taxon>Lithocarpus</taxon>
    </lineage>
</organism>
<dbReference type="PROSITE" id="PS00375">
    <property type="entry name" value="UDPGT"/>
    <property type="match status" value="1"/>
</dbReference>
<keyword evidence="6" id="KW-1185">Reference proteome</keyword>
<accession>A0AAW2CML5</accession>
<keyword evidence="2 3" id="KW-0808">Transferase</keyword>
<evidence type="ECO:0000256" key="2">
    <source>
        <dbReference type="ARBA" id="ARBA00022679"/>
    </source>
</evidence>
<evidence type="ECO:0000256" key="3">
    <source>
        <dbReference type="RuleBase" id="RU003718"/>
    </source>
</evidence>
<comment type="caution">
    <text evidence="5">The sequence shown here is derived from an EMBL/GenBank/DDBJ whole genome shotgun (WGS) entry which is preliminary data.</text>
</comment>
<dbReference type="FunFam" id="3.40.50.2000:FF:000040">
    <property type="entry name" value="UDP-glycosyltransferase 76C1"/>
    <property type="match status" value="1"/>
</dbReference>
<dbReference type="CDD" id="cd03784">
    <property type="entry name" value="GT1_Gtf-like"/>
    <property type="match status" value="1"/>
</dbReference>
<dbReference type="EC" id="2.4.1.-" evidence="4"/>
<dbReference type="GO" id="GO:0080043">
    <property type="term" value="F:quercetin 3-O-glucosyltransferase activity"/>
    <property type="evidence" value="ECO:0007669"/>
    <property type="project" value="TreeGrafter"/>
</dbReference>
<dbReference type="Pfam" id="PF00201">
    <property type="entry name" value="UDPGT"/>
    <property type="match status" value="1"/>
</dbReference>
<dbReference type="Gene3D" id="3.40.50.2000">
    <property type="entry name" value="Glycogen Phosphorylase B"/>
    <property type="match status" value="2"/>
</dbReference>
<sequence>MEKNGQRCGRLVLLPCPFQGHINPMLQLGTILHSKGFSITIVHTPFNSPHPSNHPNFKFSLIPDGLSAEDIASGDLVSLIQKLNVNCKSHLQEYLSQIMIGRQGSHDGIVCIIHDELMYFTEAVANFLKLPTIILRTTSAATLLARTTLGQLKVEGLVSFQDFVSQDLVPNLHPLRFKDLPFPLNRNLESFSQVVNDIYKMRTSSSAVIWNTMDCLERSSLAFIQQQCQVPNLPIGPMHKLGPVSPSSSLLEEDTNCMAWLGKQTKNSVIYVSLGSIASMNEKELAEMAWGLANSQKPFLWVVRPDSSTNGKRNKVLSQFYRETVGERGCIVNWAPQKEVLAHSAVGGFLSHCGWNSTLESICEGIPMICKPCFGDQRVNARYVSHVWKVGLELENELVRCEIEKAITILMADKEGEAMRERAKNLKEKIELCIKEGGSCNNSLNRVHYLAAGGNLEQDLRLIEDDKVVVSMCKFNEGGPRDTIIPYMENGHAPLAVEVLDGVGAGGGARAATGGAGVSARGGARAATGAATGGDTCVGVKEEFDWSNEGLEGEDFVNDIFGESSPPHNC</sequence>
<dbReference type="EMBL" id="JAZDWU010000006">
    <property type="protein sequence ID" value="KAK9998748.1"/>
    <property type="molecule type" value="Genomic_DNA"/>
</dbReference>
<evidence type="ECO:0000313" key="6">
    <source>
        <dbReference type="Proteomes" id="UP001459277"/>
    </source>
</evidence>
<dbReference type="Proteomes" id="UP001459277">
    <property type="component" value="Unassembled WGS sequence"/>
</dbReference>
<evidence type="ECO:0000256" key="4">
    <source>
        <dbReference type="RuleBase" id="RU362057"/>
    </source>
</evidence>
<dbReference type="AlphaFoldDB" id="A0AAW2CML5"/>